<dbReference type="STRING" id="1330534.L323_19895"/>
<dbReference type="PATRIC" id="fig|1330534.3.peg.3950"/>
<dbReference type="EMBL" id="ATAY01000098">
    <property type="protein sequence ID" value="EPR07766.1"/>
    <property type="molecule type" value="Genomic_DNA"/>
</dbReference>
<gene>
    <name evidence="1" type="ORF">L323_19895</name>
</gene>
<reference evidence="1 2" key="1">
    <citation type="journal article" date="2013" name="Genome Announc.">
        <title>Draft Genome Sequence of the Cellulolytic Bacterium Clostridium papyrosolvens C7 (ATCC 700395).</title>
        <authorList>
            <person name="Zepeda V."/>
            <person name="Dassa B."/>
            <person name="Borovok I."/>
            <person name="Lamed R."/>
            <person name="Bayer E.A."/>
            <person name="Cate J.H."/>
        </authorList>
    </citation>
    <scope>NUCLEOTIDE SEQUENCE [LARGE SCALE GENOMIC DNA]</scope>
    <source>
        <strain evidence="1 2">C7</strain>
    </source>
</reference>
<dbReference type="AlphaFoldDB" id="U4QWS1"/>
<comment type="caution">
    <text evidence="1">The sequence shown here is derived from an EMBL/GenBank/DDBJ whole genome shotgun (WGS) entry which is preliminary data.</text>
</comment>
<proteinExistence type="predicted"/>
<evidence type="ECO:0000313" key="2">
    <source>
        <dbReference type="Proteomes" id="UP000016860"/>
    </source>
</evidence>
<accession>U4QWS1</accession>
<sequence length="71" mass="7819">MAEKEKQQESATITAPLFLVDELQRKKKIPTPILNGVCAAQGWKSGKMVEEEEFDAAVKNFSGTPIGKKVK</sequence>
<name>U4QWS1_9FIRM</name>
<protein>
    <submittedName>
        <fullName evidence="1">Uncharacterized protein</fullName>
    </submittedName>
</protein>
<organism evidence="1 2">
    <name type="scientific">Ruminiclostridium papyrosolvens C7</name>
    <dbReference type="NCBI Taxonomy" id="1330534"/>
    <lineage>
        <taxon>Bacteria</taxon>
        <taxon>Bacillati</taxon>
        <taxon>Bacillota</taxon>
        <taxon>Clostridia</taxon>
        <taxon>Eubacteriales</taxon>
        <taxon>Oscillospiraceae</taxon>
        <taxon>Ruminiclostridium</taxon>
    </lineage>
</organism>
<dbReference type="OrthoDB" id="2062918at2"/>
<dbReference type="RefSeq" id="WP_020817328.1">
    <property type="nucleotide sequence ID" value="NZ_ATAY01000098.1"/>
</dbReference>
<dbReference type="Proteomes" id="UP000016860">
    <property type="component" value="Unassembled WGS sequence"/>
</dbReference>
<evidence type="ECO:0000313" key="1">
    <source>
        <dbReference type="EMBL" id="EPR07766.1"/>
    </source>
</evidence>